<dbReference type="GO" id="GO:0006635">
    <property type="term" value="P:fatty acid beta-oxidation"/>
    <property type="evidence" value="ECO:0007669"/>
    <property type="project" value="TreeGrafter"/>
</dbReference>
<dbReference type="PROSITE" id="PS00166">
    <property type="entry name" value="ENOYL_COA_HYDRATASE"/>
    <property type="match status" value="1"/>
</dbReference>
<evidence type="ECO:0000256" key="4">
    <source>
        <dbReference type="ARBA" id="ARBA00022832"/>
    </source>
</evidence>
<dbReference type="SUPFAM" id="SSF53901">
    <property type="entry name" value="Thiolase-like"/>
    <property type="match status" value="1"/>
</dbReference>
<evidence type="ECO:0000256" key="2">
    <source>
        <dbReference type="ARBA" id="ARBA00005254"/>
    </source>
</evidence>
<gene>
    <name evidence="12" type="ORF">OG579_11760</name>
</gene>
<evidence type="ECO:0000313" key="13">
    <source>
        <dbReference type="Proteomes" id="UP001432128"/>
    </source>
</evidence>
<protein>
    <recommendedName>
        <fullName evidence="8">Probable enoyl-CoA hydratase EchA17</fullName>
        <ecNumber evidence="3">4.2.1.17</ecNumber>
    </recommendedName>
    <alternativeName>
        <fullName evidence="9">Probable enoyl-CoA hydratase echA17</fullName>
    </alternativeName>
</protein>
<evidence type="ECO:0000256" key="3">
    <source>
        <dbReference type="ARBA" id="ARBA00012076"/>
    </source>
</evidence>
<dbReference type="Pfam" id="PF00378">
    <property type="entry name" value="ECH_1"/>
    <property type="match status" value="1"/>
</dbReference>
<keyword evidence="4" id="KW-0276">Fatty acid metabolism</keyword>
<evidence type="ECO:0000256" key="1">
    <source>
        <dbReference type="ARBA" id="ARBA00002994"/>
    </source>
</evidence>
<dbReference type="AlphaFoldDB" id="A0AAU4JX75"/>
<evidence type="ECO:0000256" key="8">
    <source>
        <dbReference type="ARBA" id="ARBA00039456"/>
    </source>
</evidence>
<comment type="similarity">
    <text evidence="2 10">Belongs to the enoyl-CoA hydratase/isomerase family.</text>
</comment>
<dbReference type="Gene3D" id="1.10.12.10">
    <property type="entry name" value="Lyase 2-enoyl-coa Hydratase, Chain A, domain 2"/>
    <property type="match status" value="1"/>
</dbReference>
<dbReference type="InterPro" id="IPR014748">
    <property type="entry name" value="Enoyl-CoA_hydra_C"/>
</dbReference>
<dbReference type="GO" id="GO:0004300">
    <property type="term" value="F:enoyl-CoA hydratase activity"/>
    <property type="evidence" value="ECO:0007669"/>
    <property type="project" value="UniProtKB-EC"/>
</dbReference>
<organism evidence="12 13">
    <name type="scientific">Williamsia herbipolensis</name>
    <dbReference type="NCBI Taxonomy" id="1603258"/>
    <lineage>
        <taxon>Bacteria</taxon>
        <taxon>Bacillati</taxon>
        <taxon>Actinomycetota</taxon>
        <taxon>Actinomycetes</taxon>
        <taxon>Mycobacteriales</taxon>
        <taxon>Nocardiaceae</taxon>
        <taxon>Williamsia</taxon>
    </lineage>
</organism>
<accession>A0AAU4JX75</accession>
<dbReference type="InterPro" id="IPR016039">
    <property type="entry name" value="Thiolase-like"/>
</dbReference>
<sequence>MSSLTDLDPSTPVIVGVGQVSERLGEPEYRARSEADLAADSVRAAFDDTGCARDEVASAIDTLGAIRSFEVSSPLSSSQLGRPANMPGAIARRVGVDARRLIAEVVGGQSPQHLLTELAGAIAAGDTQAAVIVGAEVISTVRAITSDTEATRPDWNEPNDAAADARLEDRGFGLRGITTVAEVRHGLMVPVLQYSVIENARRARLGTDRATYTRSMAELFSPMTAVAAKNPHAASPVERTAEEIASVDDSNRQVTDPFPRLMIARDQVNQAAAVVLMSVSRARELGIPSDRWVFLHGHADLREKRLLDRPDIGSAPAAAASVSSALEVAGIGLDDVAAMDLYSCFPVAVSAVCDGLGLAPDDPRGLTVTGGLPYFGGPGNNYSMHAIVEVVDRVRAEPGSFGLVGANGGVLSKYSTGIYSTTPAPWTASHSARVQARLDAVPDVAIVDRADGPAVIETFTVSYGKRGPTSAIVIGRLLDADGGQGARFISTVHRSDEAMMAHLTDTDQPIGTRVVARSFADGNRVSLDVATMDALNPVRARGFRDDYSGVLVRRDGHLLEVTINRPQARNALDAATNAELDEIFDAYLADPDLWVAILTGAGDKAFSSGNDLAATASGAMFSVPKNGFAGLTSRPDLTKPVIAAVNGHALGGGFEIALACHMIVADERATFSLPEVKVGLAALAGGLVRLPRLLGRSIAMEMILTGRRMPAAEALERGVACRVAPEGTVMDAARELASEVLASSPTSVRASLIGITETQGISDPVVAAAHPTTAMDELIISQDTIEGVTAFVEKRAPVWRGR</sequence>
<keyword evidence="5" id="KW-0456">Lyase</keyword>
<dbReference type="InterPro" id="IPR029045">
    <property type="entry name" value="ClpP/crotonase-like_dom_sf"/>
</dbReference>
<evidence type="ECO:0000256" key="5">
    <source>
        <dbReference type="ARBA" id="ARBA00023239"/>
    </source>
</evidence>
<dbReference type="RefSeq" id="WP_328856076.1">
    <property type="nucleotide sequence ID" value="NZ_CP108021.1"/>
</dbReference>
<keyword evidence="4" id="KW-0443">Lipid metabolism</keyword>
<dbReference type="Pfam" id="PF18313">
    <property type="entry name" value="TLP1_add_C"/>
    <property type="match status" value="1"/>
</dbReference>
<dbReference type="InterPro" id="IPR018376">
    <property type="entry name" value="Enoyl-CoA_hyd/isom_CS"/>
</dbReference>
<dbReference type="GO" id="GO:0016746">
    <property type="term" value="F:acyltransferase activity"/>
    <property type="evidence" value="ECO:0007669"/>
    <property type="project" value="InterPro"/>
</dbReference>
<dbReference type="InterPro" id="IPR001753">
    <property type="entry name" value="Enoyl-CoA_hydra/iso"/>
</dbReference>
<dbReference type="KEGG" id="whr:OG579_11760"/>
<dbReference type="Gene3D" id="3.40.47.10">
    <property type="match status" value="1"/>
</dbReference>
<proteinExistence type="inferred from homology"/>
<comment type="catalytic activity">
    <reaction evidence="6">
        <text>a (3S)-3-hydroxyacyl-CoA = a (2E)-enoyl-CoA + H2O</text>
        <dbReference type="Rhea" id="RHEA:16105"/>
        <dbReference type="ChEBI" id="CHEBI:15377"/>
        <dbReference type="ChEBI" id="CHEBI:57318"/>
        <dbReference type="ChEBI" id="CHEBI:58856"/>
        <dbReference type="EC" id="4.2.1.17"/>
    </reaction>
</comment>
<dbReference type="PANTHER" id="PTHR11941:SF54">
    <property type="entry name" value="ENOYL-COA HYDRATASE, MITOCHONDRIAL"/>
    <property type="match status" value="1"/>
</dbReference>
<dbReference type="Gene3D" id="3.90.226.10">
    <property type="entry name" value="2-enoyl-CoA Hydratase, Chain A, domain 1"/>
    <property type="match status" value="1"/>
</dbReference>
<evidence type="ECO:0000256" key="7">
    <source>
        <dbReference type="ARBA" id="ARBA00023717"/>
    </source>
</evidence>
<dbReference type="EMBL" id="CP108021">
    <property type="protein sequence ID" value="WUM18430.1"/>
    <property type="molecule type" value="Genomic_DNA"/>
</dbReference>
<dbReference type="Gene3D" id="2.40.50.840">
    <property type="match status" value="1"/>
</dbReference>
<reference evidence="12 13" key="1">
    <citation type="submission" date="2022-10" db="EMBL/GenBank/DDBJ databases">
        <title>The complete genomes of actinobacterial strains from the NBC collection.</title>
        <authorList>
            <person name="Joergensen T.S."/>
            <person name="Alvarez Arevalo M."/>
            <person name="Sterndorff E.B."/>
            <person name="Faurdal D."/>
            <person name="Vuksanovic O."/>
            <person name="Mourched A.-S."/>
            <person name="Charusanti P."/>
            <person name="Shaw S."/>
            <person name="Blin K."/>
            <person name="Weber T."/>
        </authorList>
    </citation>
    <scope>NUCLEOTIDE SEQUENCE [LARGE SCALE GENOMIC DNA]</scope>
    <source>
        <strain evidence="12 13">NBC_00319</strain>
    </source>
</reference>
<name>A0AAU4JX75_9NOCA</name>
<dbReference type="EC" id="4.2.1.17" evidence="3"/>
<dbReference type="NCBIfam" id="NF006105">
    <property type="entry name" value="PRK08257.1-4"/>
    <property type="match status" value="1"/>
</dbReference>
<feature type="domain" description="Thiolase-like protein type 1 additional C-terminal" evidence="11">
    <location>
        <begin position="434"/>
        <end position="514"/>
    </location>
</feature>
<dbReference type="InterPro" id="IPR040771">
    <property type="entry name" value="TLP1_add_C"/>
</dbReference>
<evidence type="ECO:0000256" key="9">
    <source>
        <dbReference type="ARBA" id="ARBA00073436"/>
    </source>
</evidence>
<comment type="catalytic activity">
    <reaction evidence="7">
        <text>a 4-saturated-(3S)-3-hydroxyacyl-CoA = a (3E)-enoyl-CoA + H2O</text>
        <dbReference type="Rhea" id="RHEA:20724"/>
        <dbReference type="ChEBI" id="CHEBI:15377"/>
        <dbReference type="ChEBI" id="CHEBI:58521"/>
        <dbReference type="ChEBI" id="CHEBI:137480"/>
        <dbReference type="EC" id="4.2.1.17"/>
    </reaction>
</comment>
<dbReference type="CDD" id="cd06558">
    <property type="entry name" value="crotonase-like"/>
    <property type="match status" value="1"/>
</dbReference>
<dbReference type="Proteomes" id="UP001432128">
    <property type="component" value="Chromosome"/>
</dbReference>
<evidence type="ECO:0000256" key="6">
    <source>
        <dbReference type="ARBA" id="ARBA00023709"/>
    </source>
</evidence>
<evidence type="ECO:0000256" key="10">
    <source>
        <dbReference type="RuleBase" id="RU003707"/>
    </source>
</evidence>
<evidence type="ECO:0000259" key="11">
    <source>
        <dbReference type="Pfam" id="PF18313"/>
    </source>
</evidence>
<keyword evidence="13" id="KW-1185">Reference proteome</keyword>
<evidence type="ECO:0000313" key="12">
    <source>
        <dbReference type="EMBL" id="WUM18430.1"/>
    </source>
</evidence>
<dbReference type="SUPFAM" id="SSF52096">
    <property type="entry name" value="ClpP/crotonase"/>
    <property type="match status" value="1"/>
</dbReference>
<dbReference type="PANTHER" id="PTHR11941">
    <property type="entry name" value="ENOYL-COA HYDRATASE-RELATED"/>
    <property type="match status" value="1"/>
</dbReference>
<comment type="function">
    <text evidence="1">Could possibly oxidize fatty acids using specific components.</text>
</comment>
<dbReference type="FunFam" id="3.90.226.10:FF:000009">
    <property type="entry name" value="Carnitinyl-CoA dehydratase"/>
    <property type="match status" value="1"/>
</dbReference>